<dbReference type="Pfam" id="PF13538">
    <property type="entry name" value="UvrD_C_2"/>
    <property type="match status" value="1"/>
</dbReference>
<gene>
    <name evidence="2" type="ORF">ACBT_2326</name>
</gene>
<dbReference type="PANTHER" id="PTHR10492:SF102">
    <property type="entry name" value="ATP-DEPENDENT DNA HELICASE"/>
    <property type="match status" value="1"/>
</dbReference>
<protein>
    <submittedName>
        <fullName evidence="2">DEXSc_RecD-like domain-containing protein</fullName>
    </submittedName>
</protein>
<evidence type="ECO:0000313" key="2">
    <source>
        <dbReference type="EMBL" id="QKJ26109.1"/>
    </source>
</evidence>
<dbReference type="KEGG" id="acib:ACBT_2326"/>
<dbReference type="EMBL" id="CP054051">
    <property type="protein sequence ID" value="QKJ26109.1"/>
    <property type="molecule type" value="Genomic_DNA"/>
</dbReference>
<dbReference type="Gene3D" id="2.30.30.780">
    <property type="match status" value="1"/>
</dbReference>
<dbReference type="RefSeq" id="WP_176325300.1">
    <property type="nucleotide sequence ID" value="NZ_CP054051.1"/>
</dbReference>
<dbReference type="Proteomes" id="UP000509513">
    <property type="component" value="Chromosome"/>
</dbReference>
<accession>A0A7L5JLZ0</accession>
<dbReference type="InterPro" id="IPR027785">
    <property type="entry name" value="UvrD-like_helicase_C"/>
</dbReference>
<evidence type="ECO:0000313" key="3">
    <source>
        <dbReference type="Proteomes" id="UP000509513"/>
    </source>
</evidence>
<dbReference type="CDD" id="cd17933">
    <property type="entry name" value="DEXSc_RecD-like"/>
    <property type="match status" value="1"/>
</dbReference>
<dbReference type="PANTHER" id="PTHR10492">
    <property type="match status" value="1"/>
</dbReference>
<organism evidence="2 3">
    <name type="scientific">Aliarcobacter cibarius</name>
    <dbReference type="NCBI Taxonomy" id="255507"/>
    <lineage>
        <taxon>Bacteria</taxon>
        <taxon>Pseudomonadati</taxon>
        <taxon>Campylobacterota</taxon>
        <taxon>Epsilonproteobacteria</taxon>
        <taxon>Campylobacterales</taxon>
        <taxon>Arcobacteraceae</taxon>
        <taxon>Aliarcobacter</taxon>
    </lineage>
</organism>
<dbReference type="Pfam" id="PF13245">
    <property type="entry name" value="AAA_19"/>
    <property type="match status" value="1"/>
</dbReference>
<reference evidence="2 3" key="1">
    <citation type="submission" date="2020-05" db="EMBL/GenBank/DDBJ databases">
        <title>Complete genome sequencing of Campylobacter and Arcobacter type strains.</title>
        <authorList>
            <person name="Miller W.G."/>
            <person name="Yee E."/>
        </authorList>
    </citation>
    <scope>NUCLEOTIDE SEQUENCE [LARGE SCALE GENOMIC DNA]</scope>
    <source>
        <strain evidence="2 3">LMG 21996</strain>
    </source>
</reference>
<dbReference type="Gene3D" id="3.40.50.300">
    <property type="entry name" value="P-loop containing nucleotide triphosphate hydrolases"/>
    <property type="match status" value="2"/>
</dbReference>
<sequence length="486" mass="57057">MLLEPIENSNTLNETQKLIHNKVIEFIINNKNNVLKSTNLEDYQLSLTGSAGTGKTYLTTQIVKTLESMKIVLAVTAPTHKAAGVLSDLFLKNKLKTTPRTIHSFLNIKPFIDYEKGIESFKPDKTKKESLPIDVLIVDESSMIGIELYEYILEEIEKGKVGTVLFVGDPNQLLPINGENSSIYKLKNQFKLTEIVRQAKDSYIISIADKIKNMIENKSYIPVMEFFNQNFYDEITYFNNEKDFLDDFYKNEKWYLENKIIATHTNKDVDAFNRQVRQTYWNQQNIYELDTLRVGDWLRFNDSYSVNGVTLYHNGEEIEIESVVKLYHEALQIWYWEVKAKNSRHQQKFRVVDPDYLKVYNDKLSAIANLAKRAIFPENKNFWKIFFQTRDMFANVQYIFASTMHKLQGSTYDQCYINLFDLAKNRMSLDDKYRLIYVAITRASKDIKIFISKLDEELIEFNNLDTDKYFENMDFILLNTLQLEKL</sequence>
<proteinExistence type="predicted"/>
<dbReference type="CDD" id="cd18809">
    <property type="entry name" value="SF1_C_RecD"/>
    <property type="match status" value="1"/>
</dbReference>
<dbReference type="InterPro" id="IPR027417">
    <property type="entry name" value="P-loop_NTPase"/>
</dbReference>
<feature type="domain" description="UvrD-like helicase C-terminal" evidence="1">
    <location>
        <begin position="398"/>
        <end position="445"/>
    </location>
</feature>
<name>A0A7L5JLZ0_9BACT</name>
<evidence type="ECO:0000259" key="1">
    <source>
        <dbReference type="Pfam" id="PF13538"/>
    </source>
</evidence>
<dbReference type="SUPFAM" id="SSF52540">
    <property type="entry name" value="P-loop containing nucleoside triphosphate hydrolases"/>
    <property type="match status" value="1"/>
</dbReference>
<dbReference type="AlphaFoldDB" id="A0A7L5JLZ0"/>